<dbReference type="InterPro" id="IPR050746">
    <property type="entry name" value="DAACS"/>
</dbReference>
<keyword evidence="7 13" id="KW-1133">Transmembrane helix</keyword>
<evidence type="ECO:0000256" key="5">
    <source>
        <dbReference type="ARBA" id="ARBA00022958"/>
    </source>
</evidence>
<evidence type="ECO:0000256" key="3">
    <source>
        <dbReference type="ARBA" id="ARBA00022692"/>
    </source>
</evidence>
<feature type="transmembrane region" description="Helical" evidence="13">
    <location>
        <begin position="73"/>
        <end position="93"/>
    </location>
</feature>
<dbReference type="Gene3D" id="1.10.3860.10">
    <property type="entry name" value="Sodium:dicarboxylate symporter"/>
    <property type="match status" value="1"/>
</dbReference>
<evidence type="ECO:0000313" key="15">
    <source>
        <dbReference type="Proteomes" id="UP001145742"/>
    </source>
</evidence>
<evidence type="ECO:0000256" key="2">
    <source>
        <dbReference type="ARBA" id="ARBA00022475"/>
    </source>
</evidence>
<evidence type="ECO:0000256" key="11">
    <source>
        <dbReference type="ARBA" id="ARBA00048715"/>
    </source>
</evidence>
<keyword evidence="6" id="KW-0029">Amino-acid transport</keyword>
<dbReference type="PANTHER" id="PTHR11958">
    <property type="entry name" value="SODIUM/DICARBOXYLATE SYMPORTER-RELATED"/>
    <property type="match status" value="1"/>
</dbReference>
<name>A0ABQ9D588_9PASS</name>
<dbReference type="EMBL" id="WHWB01034007">
    <property type="protein sequence ID" value="KAJ7414997.1"/>
    <property type="molecule type" value="Genomic_DNA"/>
</dbReference>
<evidence type="ECO:0000313" key="14">
    <source>
        <dbReference type="EMBL" id="KAJ7414997.1"/>
    </source>
</evidence>
<gene>
    <name evidence="14" type="ORF">WISP_80336</name>
</gene>
<feature type="transmembrane region" description="Helical" evidence="13">
    <location>
        <begin position="114"/>
        <end position="135"/>
    </location>
</feature>
<evidence type="ECO:0000256" key="6">
    <source>
        <dbReference type="ARBA" id="ARBA00022970"/>
    </source>
</evidence>
<keyword evidence="4" id="KW-0479">Metal-binding</keyword>
<evidence type="ECO:0000256" key="9">
    <source>
        <dbReference type="ARBA" id="ARBA00023136"/>
    </source>
</evidence>
<reference evidence="14" key="1">
    <citation type="submission" date="2019-10" db="EMBL/GenBank/DDBJ databases">
        <authorList>
            <person name="Soares A.E.R."/>
            <person name="Aleixo A."/>
            <person name="Schneider P."/>
            <person name="Miyaki C.Y."/>
            <person name="Schneider M.P."/>
            <person name="Mello C."/>
            <person name="Vasconcelos A.T.R."/>
        </authorList>
    </citation>
    <scope>NUCLEOTIDE SEQUENCE</scope>
    <source>
        <tissue evidence="14">Muscle</tissue>
    </source>
</reference>
<dbReference type="SUPFAM" id="SSF118215">
    <property type="entry name" value="Proton glutamate symport protein"/>
    <property type="match status" value="1"/>
</dbReference>
<comment type="catalytic activity">
    <reaction evidence="11">
        <text>K(+)(in) + L-aspartate(out) + 3 Na(+)(out) + H(+)(out) = K(+)(out) + L-aspartate(in) + 3 Na(+)(in) + H(+)(in)</text>
        <dbReference type="Rhea" id="RHEA:70851"/>
        <dbReference type="ChEBI" id="CHEBI:15378"/>
        <dbReference type="ChEBI" id="CHEBI:29101"/>
        <dbReference type="ChEBI" id="CHEBI:29103"/>
        <dbReference type="ChEBI" id="CHEBI:29991"/>
    </reaction>
</comment>
<evidence type="ECO:0000256" key="1">
    <source>
        <dbReference type="ARBA" id="ARBA00004651"/>
    </source>
</evidence>
<dbReference type="PROSITE" id="PS00713">
    <property type="entry name" value="NA_DICARBOXYL_SYMP_1"/>
    <property type="match status" value="1"/>
</dbReference>
<dbReference type="InterPro" id="IPR018107">
    <property type="entry name" value="Na-dicarboxylate_symporter_CS"/>
</dbReference>
<dbReference type="Proteomes" id="UP001145742">
    <property type="component" value="Unassembled WGS sequence"/>
</dbReference>
<evidence type="ECO:0000256" key="8">
    <source>
        <dbReference type="ARBA" id="ARBA00023053"/>
    </source>
</evidence>
<evidence type="ECO:0000256" key="7">
    <source>
        <dbReference type="ARBA" id="ARBA00022989"/>
    </source>
</evidence>
<comment type="caution">
    <text evidence="14">The sequence shown here is derived from an EMBL/GenBank/DDBJ whole genome shotgun (WGS) entry which is preliminary data.</text>
</comment>
<keyword evidence="6" id="KW-0813">Transport</keyword>
<accession>A0ABQ9D588</accession>
<evidence type="ECO:0000256" key="10">
    <source>
        <dbReference type="ARBA" id="ARBA00047601"/>
    </source>
</evidence>
<comment type="subcellular location">
    <subcellularLocation>
        <location evidence="1">Cell membrane</location>
        <topology evidence="1">Multi-pass membrane protein</topology>
    </subcellularLocation>
</comment>
<sequence>MKANREVEVGSKENNLLDMFSKEENYLLIGEEGQLSQTIKTEGKSVNLTLEQRISKGQISVFSLITFQQHSDAVIALDFVLDVFSLGSVILGFSLRSSKMSYREVKYFSFPGELLMRMLQMLVLPLIVSSLVTANSSVKLRTLLSKLFLYLVIEYFISYDDVYLGIPPKFHGRPLKFVNNVQDVPVMDLLCYLKKRKHGLQSINK</sequence>
<comment type="catalytic activity">
    <reaction evidence="10">
        <text>K(+)(in) + L-glutamate(out) + 3 Na(+)(out) + H(+)(out) = K(+)(out) + L-glutamate(in) + 3 Na(+)(in) + H(+)(in)</text>
        <dbReference type="Rhea" id="RHEA:70699"/>
        <dbReference type="ChEBI" id="CHEBI:15378"/>
        <dbReference type="ChEBI" id="CHEBI:29101"/>
        <dbReference type="ChEBI" id="CHEBI:29103"/>
        <dbReference type="ChEBI" id="CHEBI:29985"/>
    </reaction>
</comment>
<keyword evidence="9 13" id="KW-0472">Membrane</keyword>
<keyword evidence="8" id="KW-0915">Sodium</keyword>
<dbReference type="InterPro" id="IPR036458">
    <property type="entry name" value="Na:dicarbo_symporter_sf"/>
</dbReference>
<proteinExistence type="predicted"/>
<keyword evidence="2" id="KW-1003">Cell membrane</keyword>
<evidence type="ECO:0000256" key="13">
    <source>
        <dbReference type="SAM" id="Phobius"/>
    </source>
</evidence>
<comment type="catalytic activity">
    <reaction evidence="12">
        <text>D-aspartate(out) + K(+)(in) + 3 Na(+)(out) + H(+)(out) = D-aspartate(in) + K(+)(out) + 3 Na(+)(in) + H(+)(in)</text>
        <dbReference type="Rhea" id="RHEA:71379"/>
        <dbReference type="ChEBI" id="CHEBI:15378"/>
        <dbReference type="ChEBI" id="CHEBI:29101"/>
        <dbReference type="ChEBI" id="CHEBI:29103"/>
        <dbReference type="ChEBI" id="CHEBI:29990"/>
    </reaction>
</comment>
<protein>
    <submittedName>
        <fullName evidence="14">Uncharacterized protein</fullName>
    </submittedName>
</protein>
<organism evidence="14 15">
    <name type="scientific">Willisornis vidua</name>
    <name type="common">Xingu scale-backed antbird</name>
    <dbReference type="NCBI Taxonomy" id="1566151"/>
    <lineage>
        <taxon>Eukaryota</taxon>
        <taxon>Metazoa</taxon>
        <taxon>Chordata</taxon>
        <taxon>Craniata</taxon>
        <taxon>Vertebrata</taxon>
        <taxon>Euteleostomi</taxon>
        <taxon>Archelosauria</taxon>
        <taxon>Archosauria</taxon>
        <taxon>Dinosauria</taxon>
        <taxon>Saurischia</taxon>
        <taxon>Theropoda</taxon>
        <taxon>Coelurosauria</taxon>
        <taxon>Aves</taxon>
        <taxon>Neognathae</taxon>
        <taxon>Neoaves</taxon>
        <taxon>Telluraves</taxon>
        <taxon>Australaves</taxon>
        <taxon>Passeriformes</taxon>
        <taxon>Thamnophilidae</taxon>
        <taxon>Willisornis</taxon>
    </lineage>
</organism>
<keyword evidence="3 13" id="KW-0812">Transmembrane</keyword>
<dbReference type="PANTHER" id="PTHR11958:SF24">
    <property type="entry name" value="EXCITATORY AMINO ACID TRANSPORTER 1"/>
    <property type="match status" value="1"/>
</dbReference>
<keyword evidence="5" id="KW-0630">Potassium</keyword>
<evidence type="ECO:0000256" key="12">
    <source>
        <dbReference type="ARBA" id="ARBA00049118"/>
    </source>
</evidence>
<evidence type="ECO:0000256" key="4">
    <source>
        <dbReference type="ARBA" id="ARBA00022723"/>
    </source>
</evidence>
<keyword evidence="15" id="KW-1185">Reference proteome</keyword>